<protein>
    <submittedName>
        <fullName evidence="1">Uncharacterized protein</fullName>
    </submittedName>
</protein>
<proteinExistence type="predicted"/>
<evidence type="ECO:0000313" key="1">
    <source>
        <dbReference type="EMBL" id="WXL28908.1"/>
    </source>
</evidence>
<keyword evidence="2" id="KW-1185">Reference proteome</keyword>
<dbReference type="Proteomes" id="UP001477443">
    <property type="component" value="Chromosome"/>
</dbReference>
<organism evidence="1 2">
    <name type="scientific">Mycoplasmopsis felifaucium</name>
    <dbReference type="NCBI Taxonomy" id="35768"/>
    <lineage>
        <taxon>Bacteria</taxon>
        <taxon>Bacillati</taxon>
        <taxon>Mycoplasmatota</taxon>
        <taxon>Mycoplasmoidales</taxon>
        <taxon>Metamycoplasmataceae</taxon>
        <taxon>Mycoplasmopsis</taxon>
    </lineage>
</organism>
<accession>A0ABZ2RS11</accession>
<reference evidence="1" key="1">
    <citation type="submission" date="2024-03" db="EMBL/GenBank/DDBJ databases">
        <title>Complete genome sequence of Mycoplasma felifaucium Z921 isolated from the trachea of a cheetah.</title>
        <authorList>
            <person name="Spergser J."/>
        </authorList>
    </citation>
    <scope>NUCLEOTIDE SEQUENCE [LARGE SCALE GENOMIC DNA]</scope>
    <source>
        <strain evidence="1">Z921</strain>
    </source>
</reference>
<gene>
    <name evidence="1" type="ORF">WG617_02685</name>
</gene>
<sequence length="80" mass="9427">MNWNLEKIEKIIKKYNCYIESIDCEYGVIYINFSKDNIHLGKVIVDYDKPISVQCSENNSGDLILNLINDLQNHSYEKRI</sequence>
<dbReference type="RefSeq" id="WP_338822461.1">
    <property type="nucleotide sequence ID" value="NZ_CP148067.1"/>
</dbReference>
<dbReference type="EMBL" id="CP148067">
    <property type="protein sequence ID" value="WXL28908.1"/>
    <property type="molecule type" value="Genomic_DNA"/>
</dbReference>
<evidence type="ECO:0000313" key="2">
    <source>
        <dbReference type="Proteomes" id="UP001477443"/>
    </source>
</evidence>
<name>A0ABZ2RS11_9BACT</name>